<proteinExistence type="predicted"/>
<dbReference type="OrthoDB" id="278174at2759"/>
<reference evidence="2 3" key="1">
    <citation type="submission" date="2021-03" db="EMBL/GenBank/DDBJ databases">
        <title>Leishmania (Mundinia) martiniquensis Genome sequencing and assembly.</title>
        <authorList>
            <person name="Almutairi H."/>
            <person name="Gatherer D."/>
        </authorList>
    </citation>
    <scope>NUCLEOTIDE SEQUENCE [LARGE SCALE GENOMIC DNA]</scope>
    <source>
        <strain evidence="2">LSCM1</strain>
    </source>
</reference>
<name>A0A836GLD7_9TRYP</name>
<protein>
    <submittedName>
        <fullName evidence="2">Uncharacterized protein</fullName>
    </submittedName>
</protein>
<organism evidence="2 3">
    <name type="scientific">Leishmania martiniquensis</name>
    <dbReference type="NCBI Taxonomy" id="1580590"/>
    <lineage>
        <taxon>Eukaryota</taxon>
        <taxon>Discoba</taxon>
        <taxon>Euglenozoa</taxon>
        <taxon>Kinetoplastea</taxon>
        <taxon>Metakinetoplastina</taxon>
        <taxon>Trypanosomatida</taxon>
        <taxon>Trypanosomatidae</taxon>
        <taxon>Leishmaniinae</taxon>
        <taxon>Leishmania</taxon>
    </lineage>
</organism>
<keyword evidence="3" id="KW-1185">Reference proteome</keyword>
<dbReference type="EMBL" id="JAFEUZ010000028">
    <property type="protein sequence ID" value="KAG5474534.1"/>
    <property type="molecule type" value="Genomic_DNA"/>
</dbReference>
<feature type="compositionally biased region" description="Low complexity" evidence="1">
    <location>
        <begin position="61"/>
        <end position="81"/>
    </location>
</feature>
<evidence type="ECO:0000256" key="1">
    <source>
        <dbReference type="SAM" id="MobiDB-lite"/>
    </source>
</evidence>
<dbReference type="Proteomes" id="UP000673552">
    <property type="component" value="Chromosome 28"/>
</dbReference>
<feature type="compositionally biased region" description="Polar residues" evidence="1">
    <location>
        <begin position="91"/>
        <end position="105"/>
    </location>
</feature>
<evidence type="ECO:0000313" key="3">
    <source>
        <dbReference type="Proteomes" id="UP000673552"/>
    </source>
</evidence>
<dbReference type="RefSeq" id="XP_067177476.1">
    <property type="nucleotide sequence ID" value="XM_067320866.1"/>
</dbReference>
<dbReference type="KEGG" id="lmat:92513378"/>
<dbReference type="AlphaFoldDB" id="A0A836GLD7"/>
<sequence length="216" mass="23426">MPPPPPPRPPLRHRHHSARGASSRPGQLQQQRYAKKEEPRYAGKKSRPAADTSPNPPPSPSAVTPASAAREAALRQALAKALSHKAAEGGASSTSENSVDTYGNGSPTDRLQFGYSPSVAAEAIAFHARFTKDAWVAARKCNARIVFVKKQKLDSTNCEPISSVLKLQSHWRRTNAFQSDVRGGVKSKLKAEDLDKLVEMLAAKQRIGEDEDEASQ</sequence>
<accession>A0A836GLD7</accession>
<gene>
    <name evidence="2" type="ORF">LSCM1_03321</name>
</gene>
<comment type="caution">
    <text evidence="2">The sequence shown here is derived from an EMBL/GenBank/DDBJ whole genome shotgun (WGS) entry which is preliminary data.</text>
</comment>
<evidence type="ECO:0000313" key="2">
    <source>
        <dbReference type="EMBL" id="KAG5474534.1"/>
    </source>
</evidence>
<feature type="region of interest" description="Disordered" evidence="1">
    <location>
        <begin position="1"/>
        <end position="105"/>
    </location>
</feature>
<dbReference type="GeneID" id="92513378"/>